<dbReference type="PANTHER" id="PTHR43272">
    <property type="entry name" value="LONG-CHAIN-FATTY-ACID--COA LIGASE"/>
    <property type="match status" value="1"/>
</dbReference>
<keyword evidence="2" id="KW-1185">Reference proteome</keyword>
<reference evidence="3" key="1">
    <citation type="submission" date="2022-11" db="UniProtKB">
        <authorList>
            <consortium name="WormBaseParasite"/>
        </authorList>
    </citation>
    <scope>IDENTIFICATION</scope>
</reference>
<dbReference type="WBParaSite" id="jg16196">
    <property type="protein sequence ID" value="jg16196"/>
    <property type="gene ID" value="jg16196"/>
</dbReference>
<dbReference type="SUPFAM" id="SSF56801">
    <property type="entry name" value="Acetyl-CoA synthetase-like"/>
    <property type="match status" value="1"/>
</dbReference>
<sequence>MAEVNKSWVKQLLFNAAIALKTHEIDSWIVRNNSWVDQLSSCLRSVLTFVRCALGCFVIEGYGQTECVAACTVTIEGDAVPGHVGVPLLAIPSSWSTCLSLTILPKIKPVKFASRDSMSSVLLQNEEQTKLVLDADGWLHTGDIGRWTEQGTLKIVDRKKHIFKLAQGEYIAPEKIENVYLRSKVVLSESLFLMRRSYAYLPCPN</sequence>
<dbReference type="PANTHER" id="PTHR43272:SF107">
    <property type="entry name" value="LONG-CHAIN-FATTY-ACID--COA LIGASE 5"/>
    <property type="match status" value="1"/>
</dbReference>
<accession>A0A915D761</accession>
<dbReference type="GO" id="GO:0004467">
    <property type="term" value="F:long-chain fatty acid-CoA ligase activity"/>
    <property type="evidence" value="ECO:0007669"/>
    <property type="project" value="TreeGrafter"/>
</dbReference>
<keyword evidence="1" id="KW-0436">Ligase</keyword>
<dbReference type="GO" id="GO:0016020">
    <property type="term" value="C:membrane"/>
    <property type="evidence" value="ECO:0007669"/>
    <property type="project" value="TreeGrafter"/>
</dbReference>
<name>A0A915D761_9BILA</name>
<protein>
    <submittedName>
        <fullName evidence="3">AMP-dependent synthetase/ligase domain-containing protein</fullName>
    </submittedName>
</protein>
<evidence type="ECO:0000313" key="2">
    <source>
        <dbReference type="Proteomes" id="UP000887574"/>
    </source>
</evidence>
<dbReference type="Proteomes" id="UP000887574">
    <property type="component" value="Unplaced"/>
</dbReference>
<evidence type="ECO:0000313" key="3">
    <source>
        <dbReference type="WBParaSite" id="jg16196"/>
    </source>
</evidence>
<organism evidence="2 3">
    <name type="scientific">Ditylenchus dipsaci</name>
    <dbReference type="NCBI Taxonomy" id="166011"/>
    <lineage>
        <taxon>Eukaryota</taxon>
        <taxon>Metazoa</taxon>
        <taxon>Ecdysozoa</taxon>
        <taxon>Nematoda</taxon>
        <taxon>Chromadorea</taxon>
        <taxon>Rhabditida</taxon>
        <taxon>Tylenchina</taxon>
        <taxon>Tylenchomorpha</taxon>
        <taxon>Sphaerularioidea</taxon>
        <taxon>Anguinidae</taxon>
        <taxon>Anguininae</taxon>
        <taxon>Ditylenchus</taxon>
    </lineage>
</organism>
<proteinExistence type="predicted"/>
<dbReference type="GO" id="GO:0005783">
    <property type="term" value="C:endoplasmic reticulum"/>
    <property type="evidence" value="ECO:0007669"/>
    <property type="project" value="TreeGrafter"/>
</dbReference>
<evidence type="ECO:0000256" key="1">
    <source>
        <dbReference type="ARBA" id="ARBA00022598"/>
    </source>
</evidence>
<dbReference type="Gene3D" id="3.40.50.12780">
    <property type="entry name" value="N-terminal domain of ligase-like"/>
    <property type="match status" value="1"/>
</dbReference>
<dbReference type="InterPro" id="IPR042099">
    <property type="entry name" value="ANL_N_sf"/>
</dbReference>
<dbReference type="AlphaFoldDB" id="A0A915D761"/>